<evidence type="ECO:0000313" key="2">
    <source>
        <dbReference type="EMBL" id="GAA2083776.1"/>
    </source>
</evidence>
<evidence type="ECO:0000313" key="3">
    <source>
        <dbReference type="Proteomes" id="UP001500897"/>
    </source>
</evidence>
<name>A0ABN2W4S1_9ACTN</name>
<accession>A0ABN2W4S1</accession>
<comment type="caution">
    <text evidence="2">The sequence shown here is derived from an EMBL/GenBank/DDBJ whole genome shotgun (WGS) entry which is preliminary data.</text>
</comment>
<feature type="domain" description="Outer membrane channel protein CpnT-like N-terminal" evidence="1">
    <location>
        <begin position="12"/>
        <end position="141"/>
    </location>
</feature>
<keyword evidence="3" id="KW-1185">Reference proteome</keyword>
<dbReference type="InterPro" id="IPR057746">
    <property type="entry name" value="CpnT-like_N"/>
</dbReference>
<evidence type="ECO:0000259" key="1">
    <source>
        <dbReference type="Pfam" id="PF25547"/>
    </source>
</evidence>
<reference evidence="2 3" key="1">
    <citation type="journal article" date="2019" name="Int. J. Syst. Evol. Microbiol.">
        <title>The Global Catalogue of Microorganisms (GCM) 10K type strain sequencing project: providing services to taxonomists for standard genome sequencing and annotation.</title>
        <authorList>
            <consortium name="The Broad Institute Genomics Platform"/>
            <consortium name="The Broad Institute Genome Sequencing Center for Infectious Disease"/>
            <person name="Wu L."/>
            <person name="Ma J."/>
        </authorList>
    </citation>
    <scope>NUCLEOTIDE SEQUENCE [LARGE SCALE GENOMIC DNA]</scope>
    <source>
        <strain evidence="2 3">JCM 14559</strain>
    </source>
</reference>
<dbReference type="EMBL" id="BAAANS010000001">
    <property type="protein sequence ID" value="GAA2083776.1"/>
    <property type="molecule type" value="Genomic_DNA"/>
</dbReference>
<dbReference type="RefSeq" id="WP_344549734.1">
    <property type="nucleotide sequence ID" value="NZ_BAAANS010000001.1"/>
</dbReference>
<dbReference type="Proteomes" id="UP001500897">
    <property type="component" value="Unassembled WGS sequence"/>
</dbReference>
<dbReference type="Pfam" id="PF25547">
    <property type="entry name" value="WXG100_2"/>
    <property type="match status" value="1"/>
</dbReference>
<gene>
    <name evidence="2" type="ORF">GCM10009759_02200</name>
</gene>
<organism evidence="2 3">
    <name type="scientific">Kitasatospora saccharophila</name>
    <dbReference type="NCBI Taxonomy" id="407973"/>
    <lineage>
        <taxon>Bacteria</taxon>
        <taxon>Bacillati</taxon>
        <taxon>Actinomycetota</taxon>
        <taxon>Actinomycetes</taxon>
        <taxon>Kitasatosporales</taxon>
        <taxon>Streptomycetaceae</taxon>
        <taxon>Kitasatospora</taxon>
    </lineage>
</organism>
<protein>
    <recommendedName>
        <fullName evidence="1">Outer membrane channel protein CpnT-like N-terminal domain-containing protein</fullName>
    </recommendedName>
</protein>
<proteinExistence type="predicted"/>
<sequence length="199" mass="20552">MALSIDLPSELVWIMDLMGLNWPDVDEDELREWAQHVREFGQGMAESHDDTDVLLKNLGGAYEGAGYEAMLTRWGQASAGHMTVLIDCCGVLATALEVAAEAVIVAKGVVIAQLVAMAAEMAAAAAAAVATLGIAAAAEAAIIEAGKRIVNAIIQEIEDVIVGQLVSMAVEPFQAAIEKAVSGLVFHGVEAALGVGGGK</sequence>